<evidence type="ECO:0000313" key="3">
    <source>
        <dbReference type="Proteomes" id="UP000249016"/>
    </source>
</evidence>
<keyword evidence="3" id="KW-1185">Reference proteome</keyword>
<dbReference type="Gene3D" id="3.40.390.10">
    <property type="entry name" value="Collagenase (Catalytic Domain)"/>
    <property type="match status" value="1"/>
</dbReference>
<dbReference type="InterPro" id="IPR024079">
    <property type="entry name" value="MetalloPept_cat_dom_sf"/>
</dbReference>
<evidence type="ECO:0000313" key="2">
    <source>
        <dbReference type="EMBL" id="RAI76782.1"/>
    </source>
</evidence>
<dbReference type="RefSeq" id="WP_111346768.1">
    <property type="nucleotide sequence ID" value="NZ_QLII01000001.1"/>
</dbReference>
<reference evidence="2 3" key="1">
    <citation type="submission" date="2018-06" db="EMBL/GenBank/DDBJ databases">
        <title>Spirosoma sp. HMF3257 Genome sequencing and assembly.</title>
        <authorList>
            <person name="Kang H."/>
            <person name="Cha I."/>
            <person name="Kim H."/>
            <person name="Kang J."/>
            <person name="Joh K."/>
        </authorList>
    </citation>
    <scope>NUCLEOTIDE SEQUENCE [LARGE SCALE GENOMIC DNA]</scope>
    <source>
        <strain evidence="2 3">HMF3257</strain>
    </source>
</reference>
<gene>
    <name evidence="2" type="ORF">HMF3257_26145</name>
</gene>
<dbReference type="InterPro" id="IPR013783">
    <property type="entry name" value="Ig-like_fold"/>
</dbReference>
<dbReference type="InterPro" id="IPR045474">
    <property type="entry name" value="GEVED"/>
</dbReference>
<proteinExistence type="predicted"/>
<dbReference type="Gene3D" id="2.60.40.10">
    <property type="entry name" value="Immunoglobulins"/>
    <property type="match status" value="1"/>
</dbReference>
<dbReference type="InterPro" id="IPR036116">
    <property type="entry name" value="FN3_sf"/>
</dbReference>
<accession>A0A327NNI9</accession>
<dbReference type="CDD" id="cd00063">
    <property type="entry name" value="FN3"/>
    <property type="match status" value="1"/>
</dbReference>
<evidence type="ECO:0000259" key="1">
    <source>
        <dbReference type="PROSITE" id="PS50853"/>
    </source>
</evidence>
<name>A0A327NNI9_9BACT</name>
<sequence>MPTIYLTNSNRSGLFLWYLLLFFVFVLPRTVTAQLANSPGFQCATENIPSADRQSLEAAAAKALSAKAPGFTTTITYVPIRPHIIRKTDGTGGYSMASLNNVLALTNKYYLQNGSGIQFYFSGTTPDYIDNTTLYNQYRQNTDDATVAPRDVNNALNQYYVHAFNNTSLGGYAQFPANTVASTRTIILDEGTDLDMGNRLVPHELGHTFNLLHTHEPFYGNELVTRGAGANCTTAGDLVCDTPADPYGHFTGADDACVSGCPSTYICSFVDSQGNKYQPLPTNIMSYYFPCTHDFTPGQYDRIMAGLALRQTHTAYTLDAPSTVMTAPSNVVATMIKGGVVISWQDNSSTEMGYFIERSTNPTTGFLPIGGVGPNVTTFTDAFFTSHTTYYYRVKPSNSTEGSSISPTALATSPSCIPSFTFDGCPYNLMITGVAVNGTTLSQNSGCSPATSGFYTSFTAVSGTVTAGQSVTFTVTKGTSYKMGGTIWVDLDNNGLFDDSERLYQMPSVNTASTFSGSLAIPISTTAATIAMRVVAAYSTIPDDPCNTYDYGETEDYLLVVNQPCSIPVASLSGATIISTGQTATLSASLTGTAPYSLTVNTSSGPPITFSGIAASPFDFTVSPSISTTYTLGNVANSCGPGTVSGTALVTVNCLPVPGLVSSGPLTCTQTSVTLTASGGNSYTFTNANGVLVASGPANVLVVSSAGSYSVTVANPGGCISTTSTIVTSNTAPLL</sequence>
<dbReference type="GO" id="GO:0008237">
    <property type="term" value="F:metallopeptidase activity"/>
    <property type="evidence" value="ECO:0007669"/>
    <property type="project" value="InterPro"/>
</dbReference>
<dbReference type="SUPFAM" id="SSF49265">
    <property type="entry name" value="Fibronectin type III"/>
    <property type="match status" value="1"/>
</dbReference>
<dbReference type="Proteomes" id="UP000249016">
    <property type="component" value="Unassembled WGS sequence"/>
</dbReference>
<protein>
    <recommendedName>
        <fullName evidence="1">Fibronectin type-III domain-containing protein</fullName>
    </recommendedName>
</protein>
<comment type="caution">
    <text evidence="2">The sequence shown here is derived from an EMBL/GenBank/DDBJ whole genome shotgun (WGS) entry which is preliminary data.</text>
</comment>
<organism evidence="2 3">
    <name type="scientific">Spirosoma telluris</name>
    <dbReference type="NCBI Taxonomy" id="2183553"/>
    <lineage>
        <taxon>Bacteria</taxon>
        <taxon>Pseudomonadati</taxon>
        <taxon>Bacteroidota</taxon>
        <taxon>Cytophagia</taxon>
        <taxon>Cytophagales</taxon>
        <taxon>Cytophagaceae</taxon>
        <taxon>Spirosoma</taxon>
    </lineage>
</organism>
<dbReference type="AlphaFoldDB" id="A0A327NNI9"/>
<feature type="domain" description="Fibronectin type-III" evidence="1">
    <location>
        <begin position="327"/>
        <end position="416"/>
    </location>
</feature>
<dbReference type="EMBL" id="QLII01000001">
    <property type="protein sequence ID" value="RAI76782.1"/>
    <property type="molecule type" value="Genomic_DNA"/>
</dbReference>
<dbReference type="Pfam" id="PF20009">
    <property type="entry name" value="GEVED"/>
    <property type="match status" value="1"/>
</dbReference>
<dbReference type="InterPro" id="IPR003961">
    <property type="entry name" value="FN3_dom"/>
</dbReference>
<dbReference type="SUPFAM" id="SSF55486">
    <property type="entry name" value="Metalloproteases ('zincins'), catalytic domain"/>
    <property type="match status" value="1"/>
</dbReference>
<dbReference type="PROSITE" id="PS50853">
    <property type="entry name" value="FN3"/>
    <property type="match status" value="1"/>
</dbReference>